<gene>
    <name evidence="1" type="ORF">M422DRAFT_258059</name>
</gene>
<evidence type="ECO:0000313" key="2">
    <source>
        <dbReference type="Proteomes" id="UP000054279"/>
    </source>
</evidence>
<proteinExistence type="predicted"/>
<dbReference type="Proteomes" id="UP000054279">
    <property type="component" value="Unassembled WGS sequence"/>
</dbReference>
<reference evidence="1 2" key="1">
    <citation type="submission" date="2014-06" db="EMBL/GenBank/DDBJ databases">
        <title>Evolutionary Origins and Diversification of the Mycorrhizal Mutualists.</title>
        <authorList>
            <consortium name="DOE Joint Genome Institute"/>
            <consortium name="Mycorrhizal Genomics Consortium"/>
            <person name="Kohler A."/>
            <person name="Kuo A."/>
            <person name="Nagy L.G."/>
            <person name="Floudas D."/>
            <person name="Copeland A."/>
            <person name="Barry K.W."/>
            <person name="Cichocki N."/>
            <person name="Veneault-Fourrey C."/>
            <person name="LaButti K."/>
            <person name="Lindquist E.A."/>
            <person name="Lipzen A."/>
            <person name="Lundell T."/>
            <person name="Morin E."/>
            <person name="Murat C."/>
            <person name="Riley R."/>
            <person name="Ohm R."/>
            <person name="Sun H."/>
            <person name="Tunlid A."/>
            <person name="Henrissat B."/>
            <person name="Grigoriev I.V."/>
            <person name="Hibbett D.S."/>
            <person name="Martin F."/>
        </authorList>
    </citation>
    <scope>NUCLEOTIDE SEQUENCE [LARGE SCALE GENOMIC DNA]</scope>
    <source>
        <strain evidence="1 2">SS14</strain>
    </source>
</reference>
<protein>
    <submittedName>
        <fullName evidence="1">Uncharacterized protein</fullName>
    </submittedName>
</protein>
<dbReference type="HOGENOM" id="CLU_1960993_0_0_1"/>
<dbReference type="AlphaFoldDB" id="A0A0C9UWB3"/>
<accession>A0A0C9UWB3</accession>
<sequence length="128" mass="14639">MTYFDIMQTFASTSGKSEAVRCVSTAALTYLQHLMKFSFRYDWSAVLSYHMAFHCHRRRDMLKGKYAQWAKINRELMNEHLLGHEKLYSSSRAFSSSSKLSRDVEPSVAVCKLFNQSKCTTGVSTMGS</sequence>
<dbReference type="OrthoDB" id="3051534at2759"/>
<name>A0A0C9UWB3_SPHS4</name>
<organism evidence="1 2">
    <name type="scientific">Sphaerobolus stellatus (strain SS14)</name>
    <dbReference type="NCBI Taxonomy" id="990650"/>
    <lineage>
        <taxon>Eukaryota</taxon>
        <taxon>Fungi</taxon>
        <taxon>Dikarya</taxon>
        <taxon>Basidiomycota</taxon>
        <taxon>Agaricomycotina</taxon>
        <taxon>Agaricomycetes</taxon>
        <taxon>Phallomycetidae</taxon>
        <taxon>Geastrales</taxon>
        <taxon>Sphaerobolaceae</taxon>
        <taxon>Sphaerobolus</taxon>
    </lineage>
</organism>
<evidence type="ECO:0000313" key="1">
    <source>
        <dbReference type="EMBL" id="KIJ39169.1"/>
    </source>
</evidence>
<keyword evidence="2" id="KW-1185">Reference proteome</keyword>
<dbReference type="EMBL" id="KN837154">
    <property type="protein sequence ID" value="KIJ39169.1"/>
    <property type="molecule type" value="Genomic_DNA"/>
</dbReference>